<dbReference type="RefSeq" id="WP_136909159.1">
    <property type="nucleotide sequence ID" value="NZ_SUMD01000004.1"/>
</dbReference>
<name>A0ABY2RNI6_9NOCA</name>
<keyword evidence="3" id="KW-1185">Reference proteome</keyword>
<keyword evidence="1" id="KW-0472">Membrane</keyword>
<dbReference type="InterPro" id="IPR008993">
    <property type="entry name" value="TIMP-like_OB-fold"/>
</dbReference>
<feature type="transmembrane region" description="Helical" evidence="1">
    <location>
        <begin position="140"/>
        <end position="160"/>
    </location>
</feature>
<comment type="caution">
    <text evidence="2">The sequence shown here is derived from an EMBL/GenBank/DDBJ whole genome shotgun (WGS) entry which is preliminary data.</text>
</comment>
<dbReference type="Proteomes" id="UP000305109">
    <property type="component" value="Unassembled WGS sequence"/>
</dbReference>
<organism evidence="2 3">
    <name type="scientific">Rhodococcus oryzae</name>
    <dbReference type="NCBI Taxonomy" id="2571143"/>
    <lineage>
        <taxon>Bacteria</taxon>
        <taxon>Bacillati</taxon>
        <taxon>Actinomycetota</taxon>
        <taxon>Actinomycetes</taxon>
        <taxon>Mycobacteriales</taxon>
        <taxon>Nocardiaceae</taxon>
        <taxon>Rhodococcus</taxon>
    </lineage>
</organism>
<accession>A0ABY2RNI6</accession>
<evidence type="ECO:0000256" key="1">
    <source>
        <dbReference type="SAM" id="Phobius"/>
    </source>
</evidence>
<evidence type="ECO:0000313" key="2">
    <source>
        <dbReference type="EMBL" id="TJZ78238.1"/>
    </source>
</evidence>
<gene>
    <name evidence="2" type="ORF">FCG67_09175</name>
</gene>
<sequence>MASACSCAYAPDGPQIVEQVSHAASVFTGTATSKRAEDQTEFYEFKVREVFEGDVGASTVVSSSVQSAACGRGFEIGTEYLVFTSTYETNGAPWSVNSCSATTNSNNDRTREAAVTVYGSPQAPDPQTNPVGVDDIGAQAWWGFALAGVAVLVVAALVRLRLRSPNRGPRQSDQ</sequence>
<dbReference type="SUPFAM" id="SSF50242">
    <property type="entry name" value="TIMP-like"/>
    <property type="match status" value="1"/>
</dbReference>
<dbReference type="Gene3D" id="2.40.50.120">
    <property type="match status" value="1"/>
</dbReference>
<keyword evidence="1" id="KW-1133">Transmembrane helix</keyword>
<proteinExistence type="predicted"/>
<evidence type="ECO:0008006" key="4">
    <source>
        <dbReference type="Google" id="ProtNLM"/>
    </source>
</evidence>
<dbReference type="EMBL" id="SUMD01000004">
    <property type="protein sequence ID" value="TJZ78238.1"/>
    <property type="molecule type" value="Genomic_DNA"/>
</dbReference>
<reference evidence="2 3" key="1">
    <citation type="submission" date="2019-04" db="EMBL/GenBank/DDBJ databases">
        <title>Rhodococcus oryzae sp. nov., a novel actinomycete isolated from rhizosphere soil of rice (Oryza sativa L.).</title>
        <authorList>
            <person name="Li C."/>
        </authorList>
    </citation>
    <scope>NUCLEOTIDE SEQUENCE [LARGE SCALE GENOMIC DNA]</scope>
    <source>
        <strain evidence="2 3">NEAU-CX67</strain>
    </source>
</reference>
<protein>
    <recommendedName>
        <fullName evidence="4">Tissue inhibitor of metalloproteinase</fullName>
    </recommendedName>
</protein>
<evidence type="ECO:0000313" key="3">
    <source>
        <dbReference type="Proteomes" id="UP000305109"/>
    </source>
</evidence>
<keyword evidence="1" id="KW-0812">Transmembrane</keyword>